<feature type="transmembrane region" description="Helical" evidence="7">
    <location>
        <begin position="54"/>
        <end position="74"/>
    </location>
</feature>
<evidence type="ECO:0000256" key="5">
    <source>
        <dbReference type="ARBA" id="ARBA00022989"/>
    </source>
</evidence>
<comment type="subcellular location">
    <subcellularLocation>
        <location evidence="1">Membrane</location>
        <topology evidence="1">Multi-pass membrane protein</topology>
    </subcellularLocation>
</comment>
<evidence type="ECO:0000256" key="7">
    <source>
        <dbReference type="RuleBase" id="RU362044"/>
    </source>
</evidence>
<evidence type="ECO:0000256" key="4">
    <source>
        <dbReference type="ARBA" id="ARBA00022692"/>
    </source>
</evidence>
<organism evidence="8 9">
    <name type="scientific">Methylacidimicrobium tartarophylax</name>
    <dbReference type="NCBI Taxonomy" id="1041768"/>
    <lineage>
        <taxon>Bacteria</taxon>
        <taxon>Pseudomonadati</taxon>
        <taxon>Verrucomicrobiota</taxon>
        <taxon>Methylacidimicrobium</taxon>
    </lineage>
</organism>
<evidence type="ECO:0000313" key="9">
    <source>
        <dbReference type="Proteomes" id="UP000334923"/>
    </source>
</evidence>
<feature type="transmembrane region" description="Helical" evidence="7">
    <location>
        <begin position="236"/>
        <end position="258"/>
    </location>
</feature>
<keyword evidence="5 7" id="KW-1133">Transmembrane helix</keyword>
<reference evidence="8 9" key="1">
    <citation type="submission" date="2019-09" db="EMBL/GenBank/DDBJ databases">
        <authorList>
            <person name="Cremers G."/>
        </authorList>
    </citation>
    <scope>NUCLEOTIDE SEQUENCE [LARGE SCALE GENOMIC DNA]</scope>
    <source>
        <strain evidence="8">4A</strain>
    </source>
</reference>
<comment type="similarity">
    <text evidence="2 7">Belongs to the MlaE permease family.</text>
</comment>
<keyword evidence="9" id="KW-1185">Reference proteome</keyword>
<dbReference type="Pfam" id="PF02405">
    <property type="entry name" value="MlaE"/>
    <property type="match status" value="1"/>
</dbReference>
<accession>A0A5E6M8F8</accession>
<dbReference type="PANTHER" id="PTHR30188:SF4">
    <property type="entry name" value="PROTEIN TRIGALACTOSYLDIACYLGLYCEROL 1, CHLOROPLASTIC"/>
    <property type="match status" value="1"/>
</dbReference>
<keyword evidence="4 7" id="KW-0812">Transmembrane</keyword>
<dbReference type="PANTHER" id="PTHR30188">
    <property type="entry name" value="ABC TRANSPORTER PERMEASE PROTEIN-RELATED"/>
    <property type="match status" value="1"/>
</dbReference>
<feature type="transmembrane region" description="Helical" evidence="7">
    <location>
        <begin position="155"/>
        <end position="176"/>
    </location>
</feature>
<evidence type="ECO:0000256" key="6">
    <source>
        <dbReference type="ARBA" id="ARBA00023136"/>
    </source>
</evidence>
<name>A0A5E6M8F8_9BACT</name>
<dbReference type="GO" id="GO:0043190">
    <property type="term" value="C:ATP-binding cassette (ABC) transporter complex"/>
    <property type="evidence" value="ECO:0007669"/>
    <property type="project" value="InterPro"/>
</dbReference>
<dbReference type="GO" id="GO:0005548">
    <property type="term" value="F:phospholipid transporter activity"/>
    <property type="evidence" value="ECO:0007669"/>
    <property type="project" value="TreeGrafter"/>
</dbReference>
<keyword evidence="3" id="KW-0813">Transport</keyword>
<evidence type="ECO:0000256" key="2">
    <source>
        <dbReference type="ARBA" id="ARBA00007556"/>
    </source>
</evidence>
<keyword evidence="6 7" id="KW-0472">Membrane</keyword>
<dbReference type="Proteomes" id="UP000334923">
    <property type="component" value="Unassembled WGS sequence"/>
</dbReference>
<dbReference type="NCBIfam" id="TIGR00056">
    <property type="entry name" value="MlaE family lipid ABC transporter permease subunit"/>
    <property type="match status" value="1"/>
</dbReference>
<evidence type="ECO:0000256" key="3">
    <source>
        <dbReference type="ARBA" id="ARBA00022448"/>
    </source>
</evidence>
<feature type="transmembrane region" description="Helical" evidence="7">
    <location>
        <begin position="12"/>
        <end position="33"/>
    </location>
</feature>
<evidence type="ECO:0000313" key="8">
    <source>
        <dbReference type="EMBL" id="VVM05217.1"/>
    </source>
</evidence>
<gene>
    <name evidence="8" type="primary">mlaE</name>
    <name evidence="8" type="ORF">MAMT_00515</name>
</gene>
<dbReference type="EMBL" id="CABFVA020000016">
    <property type="protein sequence ID" value="VVM05217.1"/>
    <property type="molecule type" value="Genomic_DNA"/>
</dbReference>
<dbReference type="AlphaFoldDB" id="A0A5E6M8F8"/>
<sequence>MKLLRHFVSGWSGLLEAAGAIYFLFADVVYSIFRYRLRWELFLDQIIRIGMRSQGVVLITGAFTGAVFAAQTQFRFGKFGMSSATGPVVAISMLRELGPVLCALMISGRVGSAMAAELSTMRVTEQIDALRALAVDPTQYLIVPRFLGLLVSMPFLVALTSGTGILLGYLVSTLLLGVDPTFYWDNTVKFTGAKDIWMGEIKALFFAAIIVLISCHRGLRCRLSAEGVGIAATEAMVFSSITVLISNFFFSFLMNLILAS</sequence>
<dbReference type="InterPro" id="IPR030802">
    <property type="entry name" value="Permease_MalE"/>
</dbReference>
<dbReference type="OrthoDB" id="9810518at2"/>
<feature type="transmembrane region" description="Helical" evidence="7">
    <location>
        <begin position="196"/>
        <end position="215"/>
    </location>
</feature>
<proteinExistence type="inferred from homology"/>
<evidence type="ECO:0000256" key="1">
    <source>
        <dbReference type="ARBA" id="ARBA00004141"/>
    </source>
</evidence>
<protein>
    <submittedName>
        <fullName evidence="8">Putative phospholipid ABC transporter permease protein MlaE</fullName>
    </submittedName>
</protein>
<dbReference type="RefSeq" id="WP_142659373.1">
    <property type="nucleotide sequence ID" value="NZ_CABFVA020000016.1"/>
</dbReference>
<dbReference type="InterPro" id="IPR003453">
    <property type="entry name" value="ABC_MlaE_roteobac"/>
</dbReference>